<sequence length="521" mass="59469">MQIHNSLCIMRDEELVGANQLINSSDQEILLEPQSIAEFNKHLHITSSSSLNRDVVFVLNFLASQQFLTNLRLLESDVISKESREKSGIDQMLCLFKQQQISEISAAIFLVMQLSCPKSQDSTSSESQDSTSSDLNIDSDSPMLLLNKLMSELNQYEQFLEIYFNPVYVDNYDITTPLKTIYDNLQTLFQGATFMFLQQSFDIFFQLADKRNMKSYIQHAIANAANCYATLLEMKLLEPNQKIAIVTIVDKTQISNLFFNPAPAMPDYLISLFGTTEEQTKEVLYNDMLSVHQHCVKERQFQSLNFLLESGNHGNVSVFNKSNDTGVNICFQTTNLPGPSTTQIDLIKQGRKITKEGELQAQKLLKEEEKQVYVDLEKATVNVEKLKAQLLDVESKQNAKTETVAKVTAMVKQAQKKQTYAEQQIQKQDILLTKVGQIGGFIDSKEKYKSLTEKLSEIIKENEASQLALAKHRQKCKDATQQQNRKKQQDKLIEENTDLRVKEERTYFAVQDYAHKNQKLS</sequence>
<dbReference type="Proteomes" id="UP000018208">
    <property type="component" value="Unassembled WGS sequence"/>
</dbReference>
<dbReference type="RefSeq" id="XP_067760075.1">
    <property type="nucleotide sequence ID" value="XM_067912585.1"/>
</dbReference>
<name>A0A9P8RUC6_9EUKA</name>
<evidence type="ECO:0000256" key="1">
    <source>
        <dbReference type="SAM" id="Coils"/>
    </source>
</evidence>
<dbReference type="AlphaFoldDB" id="A0A9P8RUC6"/>
<evidence type="ECO:0000313" key="3">
    <source>
        <dbReference type="Proteomes" id="UP000018208"/>
    </source>
</evidence>
<protein>
    <submittedName>
        <fullName evidence="2">Uncharacterized protein</fullName>
    </submittedName>
</protein>
<evidence type="ECO:0000313" key="2">
    <source>
        <dbReference type="EMBL" id="KAH0569302.1"/>
    </source>
</evidence>
<dbReference type="KEGG" id="ssao:94302854"/>
<accession>A0A9P8RUC6</accession>
<comment type="caution">
    <text evidence="2">The sequence shown here is derived from an EMBL/GenBank/DDBJ whole genome shotgun (WGS) entry which is preliminary data.</text>
</comment>
<feature type="coiled-coil region" evidence="1">
    <location>
        <begin position="462"/>
        <end position="489"/>
    </location>
</feature>
<proteinExistence type="predicted"/>
<dbReference type="EMBL" id="AUWU02000033">
    <property type="protein sequence ID" value="KAH0569302.1"/>
    <property type="molecule type" value="Genomic_DNA"/>
</dbReference>
<reference evidence="2 3" key="1">
    <citation type="journal article" date="2014" name="PLoS Genet.">
        <title>The Genome of Spironucleus salmonicida Highlights a Fish Pathogen Adapted to Fluctuating Environments.</title>
        <authorList>
            <person name="Xu F."/>
            <person name="Jerlstrom-Hultqvist J."/>
            <person name="Einarsson E."/>
            <person name="Astvaldsson A."/>
            <person name="Svard S.G."/>
            <person name="Andersson J.O."/>
        </authorList>
    </citation>
    <scope>NUCLEOTIDE SEQUENCE [LARGE SCALE GENOMIC DNA]</scope>
    <source>
        <strain evidence="2 3">ATCC 50377</strain>
    </source>
</reference>
<keyword evidence="3" id="KW-1185">Reference proteome</keyword>
<dbReference type="GeneID" id="94302854"/>
<organism evidence="2 3">
    <name type="scientific">Spironucleus salmonicida</name>
    <dbReference type="NCBI Taxonomy" id="348837"/>
    <lineage>
        <taxon>Eukaryota</taxon>
        <taxon>Metamonada</taxon>
        <taxon>Diplomonadida</taxon>
        <taxon>Hexamitidae</taxon>
        <taxon>Hexamitinae</taxon>
        <taxon>Spironucleus</taxon>
    </lineage>
</organism>
<gene>
    <name evidence="2" type="ORF">SS50377_28831</name>
</gene>
<keyword evidence="1" id="KW-0175">Coiled coil</keyword>